<accession>A0A0V0QN82</accession>
<protein>
    <submittedName>
        <fullName evidence="2">Uncharacterized protein</fullName>
    </submittedName>
</protein>
<dbReference type="EMBL" id="LDAU01000129">
    <property type="protein sequence ID" value="KRX03623.1"/>
    <property type="molecule type" value="Genomic_DNA"/>
</dbReference>
<dbReference type="AlphaFoldDB" id="A0A0V0QN82"/>
<keyword evidence="3" id="KW-1185">Reference proteome</keyword>
<keyword evidence="1" id="KW-0175">Coiled coil</keyword>
<proteinExistence type="predicted"/>
<evidence type="ECO:0000256" key="1">
    <source>
        <dbReference type="SAM" id="Coils"/>
    </source>
</evidence>
<dbReference type="InParanoid" id="A0A0V0QN82"/>
<comment type="caution">
    <text evidence="2">The sequence shown here is derived from an EMBL/GenBank/DDBJ whole genome shotgun (WGS) entry which is preliminary data.</text>
</comment>
<name>A0A0V0QN82_PSEPJ</name>
<feature type="coiled-coil region" evidence="1">
    <location>
        <begin position="12"/>
        <end position="53"/>
    </location>
</feature>
<sequence length="101" mass="12044">MEQKNLKQEIQLEKNQNDINQKSNLIKQLNKQVVQKQEEIQKLQEQLSINKQQGQKNQDLISQYSVKIKELEMRLEMEDKIVNQKSNCINNKPCNVEKCFK</sequence>
<dbReference type="Proteomes" id="UP000054937">
    <property type="component" value="Unassembled WGS sequence"/>
</dbReference>
<organism evidence="2 3">
    <name type="scientific">Pseudocohnilembus persalinus</name>
    <name type="common">Ciliate</name>
    <dbReference type="NCBI Taxonomy" id="266149"/>
    <lineage>
        <taxon>Eukaryota</taxon>
        <taxon>Sar</taxon>
        <taxon>Alveolata</taxon>
        <taxon>Ciliophora</taxon>
        <taxon>Intramacronucleata</taxon>
        <taxon>Oligohymenophorea</taxon>
        <taxon>Scuticociliatia</taxon>
        <taxon>Philasterida</taxon>
        <taxon>Pseudocohnilembidae</taxon>
        <taxon>Pseudocohnilembus</taxon>
    </lineage>
</organism>
<evidence type="ECO:0000313" key="2">
    <source>
        <dbReference type="EMBL" id="KRX03623.1"/>
    </source>
</evidence>
<reference evidence="2 3" key="1">
    <citation type="journal article" date="2015" name="Sci. Rep.">
        <title>Genome of the facultative scuticociliatosis pathogen Pseudocohnilembus persalinus provides insight into its virulence through horizontal gene transfer.</title>
        <authorList>
            <person name="Xiong J."/>
            <person name="Wang G."/>
            <person name="Cheng J."/>
            <person name="Tian M."/>
            <person name="Pan X."/>
            <person name="Warren A."/>
            <person name="Jiang C."/>
            <person name="Yuan D."/>
            <person name="Miao W."/>
        </authorList>
    </citation>
    <scope>NUCLEOTIDE SEQUENCE [LARGE SCALE GENOMIC DNA]</scope>
    <source>
        <strain evidence="2">36N120E</strain>
    </source>
</reference>
<evidence type="ECO:0000313" key="3">
    <source>
        <dbReference type="Proteomes" id="UP000054937"/>
    </source>
</evidence>
<gene>
    <name evidence="2" type="ORF">PPERSA_04175</name>
</gene>